<evidence type="ECO:0000256" key="2">
    <source>
        <dbReference type="ARBA" id="ARBA00022448"/>
    </source>
</evidence>
<organism evidence="8 9">
    <name type="scientific">Oculimacula yallundae</name>
    <dbReference type="NCBI Taxonomy" id="86028"/>
    <lineage>
        <taxon>Eukaryota</taxon>
        <taxon>Fungi</taxon>
        <taxon>Dikarya</taxon>
        <taxon>Ascomycota</taxon>
        <taxon>Pezizomycotina</taxon>
        <taxon>Leotiomycetes</taxon>
        <taxon>Helotiales</taxon>
        <taxon>Ploettnerulaceae</taxon>
        <taxon>Oculimacula</taxon>
    </lineage>
</organism>
<comment type="subcellular location">
    <subcellularLocation>
        <location evidence="1">Endoplasmic reticulum</location>
    </subcellularLocation>
</comment>
<evidence type="ECO:0000313" key="9">
    <source>
        <dbReference type="Proteomes" id="UP001595075"/>
    </source>
</evidence>
<keyword evidence="2" id="KW-0813">Transport</keyword>
<keyword evidence="3" id="KW-0256">Endoplasmic reticulum</keyword>
<proteinExistence type="predicted"/>
<keyword evidence="5" id="KW-0175">Coiled coil</keyword>
<dbReference type="EMBL" id="JAZHXI010000002">
    <property type="protein sequence ID" value="KAL2074137.1"/>
    <property type="molecule type" value="Genomic_DNA"/>
</dbReference>
<feature type="domain" description="Sec39" evidence="7">
    <location>
        <begin position="12"/>
        <end position="819"/>
    </location>
</feature>
<feature type="region of interest" description="Disordered" evidence="6">
    <location>
        <begin position="881"/>
        <end position="920"/>
    </location>
</feature>
<accession>A0ABR4CWB7</accession>
<evidence type="ECO:0000256" key="6">
    <source>
        <dbReference type="SAM" id="MobiDB-lite"/>
    </source>
</evidence>
<dbReference type="PANTHER" id="PTHR40787">
    <property type="entry name" value="SECRETED PROTEIN"/>
    <property type="match status" value="1"/>
</dbReference>
<keyword evidence="4" id="KW-0653">Protein transport</keyword>
<evidence type="ECO:0000259" key="7">
    <source>
        <dbReference type="Pfam" id="PF08314"/>
    </source>
</evidence>
<evidence type="ECO:0000256" key="1">
    <source>
        <dbReference type="ARBA" id="ARBA00004240"/>
    </source>
</evidence>
<sequence>MAEPDLSPAKAVLLAVQLASKGQIAALRTLVSSHRKTLQTELVLRILLSHLPETLDASEYVPFLQDLEAGTWVEESKEAVNTSGLDEISEGDAKKKVRKLGLLPLLWSNAPEDAPTSPLVLFLIHRSLRIDQSTGLITQVPELLVPFLHLSDYLRTWMISTILPLTRLNYEYHSHEGTILTIPKFESLDDHAGVALLLSQTGKDKAVNNPSNPTVGRDLRGLVGPWMYGDTRLKRRKLRKSSTFSLQNVEPLEEHLAENHKYPGWEEVFKWMASQAGTSWKTVVEGIEQWDGPGDVDLGGYEDGTKWVDEDDQQHLEARYARSVLATAYLVSEESEAALNGVQRILARIITLLDQDRIPTLQAACALLTPVSDLEGSDLLSPKNAPYLRNSLLDDQNPLTAPKLESIKVLHALLISAFLCTRAKCPVSIRRAGELAIVQDEHEQKMAFNELMHHTANGPKEDDKYWIRIRNEILWLRGWGAEELSGGSDAVKGKGIFGQLSKEFIEVEVLKSLLSNTRFNLARSLYETAMDSALPKDVLHDVIIAAALNAYDNATNANRTRGGLKKCDDILHTFPATLQGSEEFKELEHLIQVTHEVGKYRLVFKQGEPFRPVNLRVHSDPISIIGKILDQNPKSYTKLGDFVNMGHSMVLAGLTKEKATTGAPATSQAAQKAVAEKRIVSMCIDAALAEEDFETAYSYVVTRLRDVSGPARARAPELERSKSGLFAMPPAKVLDDWSWRAALQAGRYERTSSTIRPTHMGNTSGNLDIRHLEQRMDCLSQALRLAPKATLQEILNVYRRCEEKLEQFVKEEAKIEAAWDEEGDDKLMPGGFAATPLKNNTTTSTSRTVEEAPLSLFDLSRASMARAQSGFSALSMARVGNSNRQEMPRPDSIRGSAELSRVSTPDSAGFGKAPMRKRDQLKNVAVGGLASGVGWLLGAPPVAHSDDEDRD</sequence>
<evidence type="ECO:0000256" key="5">
    <source>
        <dbReference type="SAM" id="Coils"/>
    </source>
</evidence>
<comment type="caution">
    <text evidence="8">The sequence shown here is derived from an EMBL/GenBank/DDBJ whole genome shotgun (WGS) entry which is preliminary data.</text>
</comment>
<gene>
    <name evidence="8" type="ORF">VTL71DRAFT_7915</name>
</gene>
<feature type="coiled-coil region" evidence="5">
    <location>
        <begin position="791"/>
        <end position="818"/>
    </location>
</feature>
<keyword evidence="9" id="KW-1185">Reference proteome</keyword>
<evidence type="ECO:0000256" key="4">
    <source>
        <dbReference type="ARBA" id="ARBA00022927"/>
    </source>
</evidence>
<evidence type="ECO:0000313" key="8">
    <source>
        <dbReference type="EMBL" id="KAL2074137.1"/>
    </source>
</evidence>
<evidence type="ECO:0000256" key="3">
    <source>
        <dbReference type="ARBA" id="ARBA00022824"/>
    </source>
</evidence>
<dbReference type="Pfam" id="PF08314">
    <property type="entry name" value="Sec39"/>
    <property type="match status" value="1"/>
</dbReference>
<name>A0ABR4CWB7_9HELO</name>
<dbReference type="Proteomes" id="UP001595075">
    <property type="component" value="Unassembled WGS sequence"/>
</dbReference>
<reference evidence="8 9" key="1">
    <citation type="journal article" date="2024" name="Commun. Biol.">
        <title>Comparative genomic analysis of thermophilic fungi reveals convergent evolutionary adaptations and gene losses.</title>
        <authorList>
            <person name="Steindorff A.S."/>
            <person name="Aguilar-Pontes M.V."/>
            <person name="Robinson A.J."/>
            <person name="Andreopoulos B."/>
            <person name="LaButti K."/>
            <person name="Kuo A."/>
            <person name="Mondo S."/>
            <person name="Riley R."/>
            <person name="Otillar R."/>
            <person name="Haridas S."/>
            <person name="Lipzen A."/>
            <person name="Grimwood J."/>
            <person name="Schmutz J."/>
            <person name="Clum A."/>
            <person name="Reid I.D."/>
            <person name="Moisan M.C."/>
            <person name="Butler G."/>
            <person name="Nguyen T.T.M."/>
            <person name="Dewar K."/>
            <person name="Conant G."/>
            <person name="Drula E."/>
            <person name="Henrissat B."/>
            <person name="Hansel C."/>
            <person name="Singer S."/>
            <person name="Hutchinson M.I."/>
            <person name="de Vries R.P."/>
            <person name="Natvig D.O."/>
            <person name="Powell A.J."/>
            <person name="Tsang A."/>
            <person name="Grigoriev I.V."/>
        </authorList>
    </citation>
    <scope>NUCLEOTIDE SEQUENCE [LARGE SCALE GENOMIC DNA]</scope>
    <source>
        <strain evidence="8 9">CBS 494.80</strain>
    </source>
</reference>
<dbReference type="PANTHER" id="PTHR40787:SF3">
    <property type="entry name" value="PROTEIN TRANSPORT PROTEIN SEC39"/>
    <property type="match status" value="1"/>
</dbReference>
<protein>
    <recommendedName>
        <fullName evidence="7">Sec39 domain-containing protein</fullName>
    </recommendedName>
</protein>
<dbReference type="InterPro" id="IPR013244">
    <property type="entry name" value="Sec39_domain"/>
</dbReference>